<dbReference type="InterPro" id="IPR003741">
    <property type="entry name" value="LUD_dom"/>
</dbReference>
<dbReference type="Gene3D" id="3.40.50.10420">
    <property type="entry name" value="NagB/RpiA/CoA transferase-like"/>
    <property type="match status" value="1"/>
</dbReference>
<accession>A0A9D1TK83</accession>
<dbReference type="HAMAP" id="MF_02104">
    <property type="entry name" value="LutC"/>
    <property type="match status" value="1"/>
</dbReference>
<proteinExistence type="inferred from homology"/>
<dbReference type="PANTHER" id="PTHR43682:SF1">
    <property type="entry name" value="LACTATE UTILIZATION PROTEIN C"/>
    <property type="match status" value="1"/>
</dbReference>
<evidence type="ECO:0000313" key="4">
    <source>
        <dbReference type="Proteomes" id="UP000823937"/>
    </source>
</evidence>
<organism evidence="3 4">
    <name type="scientific">Candidatus Pseudogracilibacillus intestinigallinarum</name>
    <dbReference type="NCBI Taxonomy" id="2838742"/>
    <lineage>
        <taxon>Bacteria</taxon>
        <taxon>Bacillati</taxon>
        <taxon>Bacillota</taxon>
        <taxon>Bacilli</taxon>
        <taxon>Bacillales</taxon>
        <taxon>Bacillaceae</taxon>
        <taxon>Pseudogracilibacillus</taxon>
    </lineage>
</organism>
<dbReference type="InterPro" id="IPR037171">
    <property type="entry name" value="NagB/RpiA_transferase-like"/>
</dbReference>
<dbReference type="AlphaFoldDB" id="A0A9D1TK83"/>
<evidence type="ECO:0000313" key="3">
    <source>
        <dbReference type="EMBL" id="HIV75251.1"/>
    </source>
</evidence>
<comment type="caution">
    <text evidence="3">The sequence shown here is derived from an EMBL/GenBank/DDBJ whole genome shotgun (WGS) entry which is preliminary data.</text>
</comment>
<comment type="similarity">
    <text evidence="1">Belongs to the LutC/YkgG family.</text>
</comment>
<dbReference type="EMBL" id="DXHX01000130">
    <property type="protein sequence ID" value="HIV75251.1"/>
    <property type="molecule type" value="Genomic_DNA"/>
</dbReference>
<dbReference type="GO" id="GO:0006089">
    <property type="term" value="P:lactate metabolic process"/>
    <property type="evidence" value="ECO:0007669"/>
    <property type="project" value="UniProtKB-UniRule"/>
</dbReference>
<reference evidence="3" key="1">
    <citation type="journal article" date="2021" name="PeerJ">
        <title>Extensive microbial diversity within the chicken gut microbiome revealed by metagenomics and culture.</title>
        <authorList>
            <person name="Gilroy R."/>
            <person name="Ravi A."/>
            <person name="Getino M."/>
            <person name="Pursley I."/>
            <person name="Horton D.L."/>
            <person name="Alikhan N.F."/>
            <person name="Baker D."/>
            <person name="Gharbi K."/>
            <person name="Hall N."/>
            <person name="Watson M."/>
            <person name="Adriaenssens E.M."/>
            <person name="Foster-Nyarko E."/>
            <person name="Jarju S."/>
            <person name="Secka A."/>
            <person name="Antonio M."/>
            <person name="Oren A."/>
            <person name="Chaudhuri R.R."/>
            <person name="La Ragione R."/>
            <person name="Hildebrand F."/>
            <person name="Pallen M.J."/>
        </authorList>
    </citation>
    <scope>NUCLEOTIDE SEQUENCE</scope>
    <source>
        <strain evidence="3">CHK169-2315</strain>
    </source>
</reference>
<evidence type="ECO:0000256" key="1">
    <source>
        <dbReference type="HAMAP-Rule" id="MF_02104"/>
    </source>
</evidence>
<dbReference type="Pfam" id="PF02589">
    <property type="entry name" value="LUD_dom"/>
    <property type="match status" value="1"/>
</dbReference>
<dbReference type="Proteomes" id="UP000823937">
    <property type="component" value="Unassembled WGS sequence"/>
</dbReference>
<dbReference type="InterPro" id="IPR024185">
    <property type="entry name" value="FTHF_cligase-like_sf"/>
</dbReference>
<protein>
    <recommendedName>
        <fullName evidence="1">Lactate utilization protein C</fullName>
    </recommendedName>
</protein>
<dbReference type="PANTHER" id="PTHR43682">
    <property type="entry name" value="LACTATE UTILIZATION PROTEIN C"/>
    <property type="match status" value="1"/>
</dbReference>
<evidence type="ECO:0000259" key="2">
    <source>
        <dbReference type="Pfam" id="PF02589"/>
    </source>
</evidence>
<reference evidence="3" key="2">
    <citation type="submission" date="2021-04" db="EMBL/GenBank/DDBJ databases">
        <authorList>
            <person name="Gilroy R."/>
        </authorList>
    </citation>
    <scope>NUCLEOTIDE SEQUENCE</scope>
    <source>
        <strain evidence="3">CHK169-2315</strain>
    </source>
</reference>
<name>A0A9D1TK83_9BACI</name>
<dbReference type="InterPro" id="IPR022823">
    <property type="entry name" value="LutC"/>
</dbReference>
<feature type="domain" description="LUD" evidence="2">
    <location>
        <begin position="58"/>
        <end position="240"/>
    </location>
</feature>
<sequence length="243" mass="27193">MKTNTGENLIQRRESFLNELSKKLGRERKKEVTRPAWKVNPQLDVLKDVSQDELTIVLEEQCDAIHTKFVKTTKANLPNTILETIKWYESSSVITWKDDRFASFDLDSSLADWASRDIIEYHVWNSENREESVAIAERADVGLTFSDITLAESATVVLFSDKGKGRSVSLLPKTHIVIIPKSTIVPRMTQATKLIHEKVANDETIASCINFISGPSNSADIEMNLVVGVHGPLHAAYIVVDDA</sequence>
<gene>
    <name evidence="1" type="primary">lutC</name>
    <name evidence="3" type="ORF">H9895_09255</name>
</gene>
<comment type="function">
    <text evidence="1">Is involved in L-lactate degradation and allows cells to grow with lactate as the sole carbon source.</text>
</comment>
<dbReference type="SUPFAM" id="SSF100950">
    <property type="entry name" value="NagB/RpiA/CoA transferase-like"/>
    <property type="match status" value="1"/>
</dbReference>